<dbReference type="EMBL" id="JACMSC010000011">
    <property type="protein sequence ID" value="KAG6501342.1"/>
    <property type="molecule type" value="Genomic_DNA"/>
</dbReference>
<dbReference type="Proteomes" id="UP000734854">
    <property type="component" value="Unassembled WGS sequence"/>
</dbReference>
<sequence>MMGKIERAPITEIEFDTERELTVEIKLEIEMESEIERESTVEIEYMAPEYALQGTFTPKSDVCSFGIFVKKLWNDGRIVEVKDPKVGDEEWPEEELRSDSEINSSGEESLV</sequence>
<name>A0A8J5L1I4_ZINOF</name>
<accession>A0A8J5L1I4</accession>
<dbReference type="Pfam" id="PF07714">
    <property type="entry name" value="PK_Tyr_Ser-Thr"/>
    <property type="match status" value="1"/>
</dbReference>
<dbReference type="AlphaFoldDB" id="A0A8J5L1I4"/>
<dbReference type="GO" id="GO:0004672">
    <property type="term" value="F:protein kinase activity"/>
    <property type="evidence" value="ECO:0007669"/>
    <property type="project" value="InterPro"/>
</dbReference>
<dbReference type="InterPro" id="IPR011009">
    <property type="entry name" value="Kinase-like_dom_sf"/>
</dbReference>
<evidence type="ECO:0000313" key="4">
    <source>
        <dbReference type="Proteomes" id="UP000734854"/>
    </source>
</evidence>
<protein>
    <recommendedName>
        <fullName evidence="2">Serine-threonine/tyrosine-protein kinase catalytic domain-containing protein</fullName>
    </recommendedName>
</protein>
<feature type="domain" description="Serine-threonine/tyrosine-protein kinase catalytic" evidence="2">
    <location>
        <begin position="33"/>
        <end position="76"/>
    </location>
</feature>
<feature type="region of interest" description="Disordered" evidence="1">
    <location>
        <begin position="83"/>
        <end position="111"/>
    </location>
</feature>
<organism evidence="3 4">
    <name type="scientific">Zingiber officinale</name>
    <name type="common">Ginger</name>
    <name type="synonym">Amomum zingiber</name>
    <dbReference type="NCBI Taxonomy" id="94328"/>
    <lineage>
        <taxon>Eukaryota</taxon>
        <taxon>Viridiplantae</taxon>
        <taxon>Streptophyta</taxon>
        <taxon>Embryophyta</taxon>
        <taxon>Tracheophyta</taxon>
        <taxon>Spermatophyta</taxon>
        <taxon>Magnoliopsida</taxon>
        <taxon>Liliopsida</taxon>
        <taxon>Zingiberales</taxon>
        <taxon>Zingiberaceae</taxon>
        <taxon>Zingiber</taxon>
    </lineage>
</organism>
<dbReference type="Gene3D" id="1.10.510.10">
    <property type="entry name" value="Transferase(Phosphotransferase) domain 1"/>
    <property type="match status" value="1"/>
</dbReference>
<gene>
    <name evidence="3" type="ORF">ZIOFF_041221</name>
</gene>
<feature type="compositionally biased region" description="Basic and acidic residues" evidence="1">
    <location>
        <begin position="83"/>
        <end position="100"/>
    </location>
</feature>
<evidence type="ECO:0000259" key="2">
    <source>
        <dbReference type="Pfam" id="PF07714"/>
    </source>
</evidence>
<dbReference type="SUPFAM" id="SSF56112">
    <property type="entry name" value="Protein kinase-like (PK-like)"/>
    <property type="match status" value="1"/>
</dbReference>
<evidence type="ECO:0000256" key="1">
    <source>
        <dbReference type="SAM" id="MobiDB-lite"/>
    </source>
</evidence>
<reference evidence="3 4" key="1">
    <citation type="submission" date="2020-08" db="EMBL/GenBank/DDBJ databases">
        <title>Plant Genome Project.</title>
        <authorList>
            <person name="Zhang R.-G."/>
        </authorList>
    </citation>
    <scope>NUCLEOTIDE SEQUENCE [LARGE SCALE GENOMIC DNA]</scope>
    <source>
        <tissue evidence="3">Rhizome</tissue>
    </source>
</reference>
<keyword evidence="4" id="KW-1185">Reference proteome</keyword>
<comment type="caution">
    <text evidence="3">The sequence shown here is derived from an EMBL/GenBank/DDBJ whole genome shotgun (WGS) entry which is preliminary data.</text>
</comment>
<proteinExistence type="predicted"/>
<dbReference type="InterPro" id="IPR001245">
    <property type="entry name" value="Ser-Thr/Tyr_kinase_cat_dom"/>
</dbReference>
<evidence type="ECO:0000313" key="3">
    <source>
        <dbReference type="EMBL" id="KAG6501342.1"/>
    </source>
</evidence>
<feature type="compositionally biased region" description="Polar residues" evidence="1">
    <location>
        <begin position="101"/>
        <end position="111"/>
    </location>
</feature>